<evidence type="ECO:0000259" key="1">
    <source>
        <dbReference type="PROSITE" id="PS51186"/>
    </source>
</evidence>
<keyword evidence="3" id="KW-1185">Reference proteome</keyword>
<gene>
    <name evidence="2" type="ORF">ABNW52_00785</name>
</gene>
<feature type="domain" description="N-acetyltransferase" evidence="1">
    <location>
        <begin position="6"/>
        <end position="172"/>
    </location>
</feature>
<dbReference type="Gene3D" id="3.40.630.30">
    <property type="match status" value="1"/>
</dbReference>
<sequence length="178" mass="19997">MTTSPITLRDAEEQHAAQLFALVNASRDALGQWLPWVETSQTEAQVREFLQLRACERRLGASRTCLIEMDGQPVGVCDLHSISHHDRRAAIGYWLADAYVGRGILPQALQQLLSIAYQELGLHRTEIITAAANLRSCAVAERMGFQQEGVLRGYLYIRGRHWDARIYSLLAPEWNAAP</sequence>
<dbReference type="PANTHER" id="PTHR43441">
    <property type="entry name" value="RIBOSOMAL-PROTEIN-SERINE ACETYLTRANSFERASE"/>
    <property type="match status" value="1"/>
</dbReference>
<dbReference type="InterPro" id="IPR051908">
    <property type="entry name" value="Ribosomal_N-acetyltransferase"/>
</dbReference>
<keyword evidence="2" id="KW-0808">Transferase</keyword>
<accession>A0ABV1M2I9</accession>
<dbReference type="EC" id="2.-.-.-" evidence="2"/>
<protein>
    <submittedName>
        <fullName evidence="2">GNAT family protein</fullName>
        <ecNumber evidence="2">2.-.-.-</ecNumber>
    </submittedName>
</protein>
<dbReference type="Pfam" id="PF13302">
    <property type="entry name" value="Acetyltransf_3"/>
    <property type="match status" value="1"/>
</dbReference>
<dbReference type="PANTHER" id="PTHR43441:SF12">
    <property type="entry name" value="RIBOSOMAL N-ACETYLTRANSFERASE YDAF-RELATED"/>
    <property type="match status" value="1"/>
</dbReference>
<organism evidence="2 3">
    <name type="scientific">Vogesella oryzagri</name>
    <dbReference type="NCBI Taxonomy" id="3160864"/>
    <lineage>
        <taxon>Bacteria</taxon>
        <taxon>Pseudomonadati</taxon>
        <taxon>Pseudomonadota</taxon>
        <taxon>Betaproteobacteria</taxon>
        <taxon>Neisseriales</taxon>
        <taxon>Chromobacteriaceae</taxon>
        <taxon>Vogesella</taxon>
    </lineage>
</organism>
<comment type="caution">
    <text evidence="2">The sequence shown here is derived from an EMBL/GenBank/DDBJ whole genome shotgun (WGS) entry which is preliminary data.</text>
</comment>
<reference evidence="2" key="1">
    <citation type="submission" date="2024-06" db="EMBL/GenBank/DDBJ databases">
        <title>Genome sequence of Vogesella sp. MAHUQ-64.</title>
        <authorList>
            <person name="Huq M.A."/>
        </authorList>
    </citation>
    <scope>NUCLEOTIDE SEQUENCE</scope>
    <source>
        <strain evidence="2">MAHUQ-64</strain>
    </source>
</reference>
<evidence type="ECO:0000313" key="2">
    <source>
        <dbReference type="EMBL" id="MEQ6289154.1"/>
    </source>
</evidence>
<dbReference type="EMBL" id="JBEFLD010000001">
    <property type="protein sequence ID" value="MEQ6289154.1"/>
    <property type="molecule type" value="Genomic_DNA"/>
</dbReference>
<dbReference type="SUPFAM" id="SSF55729">
    <property type="entry name" value="Acyl-CoA N-acyltransferases (Nat)"/>
    <property type="match status" value="1"/>
</dbReference>
<dbReference type="GO" id="GO:0016740">
    <property type="term" value="F:transferase activity"/>
    <property type="evidence" value="ECO:0007669"/>
    <property type="project" value="UniProtKB-KW"/>
</dbReference>
<dbReference type="PROSITE" id="PS51186">
    <property type="entry name" value="GNAT"/>
    <property type="match status" value="1"/>
</dbReference>
<proteinExistence type="predicted"/>
<dbReference type="InterPro" id="IPR000182">
    <property type="entry name" value="GNAT_dom"/>
</dbReference>
<name>A0ABV1M2I9_9NEIS</name>
<dbReference type="Proteomes" id="UP001433638">
    <property type="component" value="Unassembled WGS sequence"/>
</dbReference>
<dbReference type="InterPro" id="IPR016181">
    <property type="entry name" value="Acyl_CoA_acyltransferase"/>
</dbReference>
<dbReference type="RefSeq" id="WP_349582667.1">
    <property type="nucleotide sequence ID" value="NZ_JBEFLD010000001.1"/>
</dbReference>
<evidence type="ECO:0000313" key="3">
    <source>
        <dbReference type="Proteomes" id="UP001433638"/>
    </source>
</evidence>